<comment type="caution">
    <text evidence="2">The sequence shown here is derived from an EMBL/GenBank/DDBJ whole genome shotgun (WGS) entry which is preliminary data.</text>
</comment>
<sequence>MALTIEITPELEHQIKQAAERAGLTPDTYVLQLLHQSLQQQAPKKAIEAQLPKEQADLIQIINQSFSDIEWQRYHSLIGKRDSETLTPEEHEDLVTLSDQLEEANAERIQAVADLAKLRCMSVNALMPELDLQPIVHACVETF</sequence>
<name>A0A947GR10_9CYAN</name>
<keyword evidence="1" id="KW-0175">Coiled coil</keyword>
<feature type="coiled-coil region" evidence="1">
    <location>
        <begin position="94"/>
        <end position="121"/>
    </location>
</feature>
<dbReference type="AlphaFoldDB" id="A0A947GR10"/>
<reference evidence="2" key="2">
    <citation type="journal article" date="2021" name="Mar. Drugs">
        <title>Genome Reduction and Secondary Metabolism of the Marine Sponge-Associated Cyanobacterium Leptothoe.</title>
        <authorList>
            <person name="Konstantinou D."/>
            <person name="Popin R.V."/>
            <person name="Fewer D.P."/>
            <person name="Sivonen K."/>
            <person name="Gkelis S."/>
        </authorList>
    </citation>
    <scope>NUCLEOTIDE SEQUENCE</scope>
    <source>
        <strain evidence="2">TAU-MAC 1115</strain>
    </source>
</reference>
<gene>
    <name evidence="2" type="ORF">IXB50_17930</name>
</gene>
<evidence type="ECO:0000256" key="1">
    <source>
        <dbReference type="SAM" id="Coils"/>
    </source>
</evidence>
<dbReference type="EMBL" id="JADOES010000043">
    <property type="protein sequence ID" value="MBT9317306.1"/>
    <property type="molecule type" value="Genomic_DNA"/>
</dbReference>
<protein>
    <submittedName>
        <fullName evidence="2">Uncharacterized protein</fullName>
    </submittedName>
</protein>
<evidence type="ECO:0000313" key="2">
    <source>
        <dbReference type="EMBL" id="MBT9317306.1"/>
    </source>
</evidence>
<reference evidence="2" key="1">
    <citation type="submission" date="2020-11" db="EMBL/GenBank/DDBJ databases">
        <authorList>
            <person name="Konstantinou D."/>
            <person name="Gkelis S."/>
            <person name="Popin R."/>
            <person name="Fewer D."/>
            <person name="Sivonen K."/>
        </authorList>
    </citation>
    <scope>NUCLEOTIDE SEQUENCE</scope>
    <source>
        <strain evidence="2">TAU-MAC 1115</strain>
    </source>
</reference>
<evidence type="ECO:0000313" key="3">
    <source>
        <dbReference type="Proteomes" id="UP000717364"/>
    </source>
</evidence>
<organism evidence="2 3">
    <name type="scientific">Leptothoe spongobia TAU-MAC 1115</name>
    <dbReference type="NCBI Taxonomy" id="1967444"/>
    <lineage>
        <taxon>Bacteria</taxon>
        <taxon>Bacillati</taxon>
        <taxon>Cyanobacteriota</taxon>
        <taxon>Cyanophyceae</taxon>
        <taxon>Nodosilineales</taxon>
        <taxon>Cymatolegaceae</taxon>
        <taxon>Leptothoe</taxon>
        <taxon>Leptothoe spongobia</taxon>
    </lineage>
</organism>
<proteinExistence type="predicted"/>
<keyword evidence="3" id="KW-1185">Reference proteome</keyword>
<dbReference type="RefSeq" id="WP_215610373.1">
    <property type="nucleotide sequence ID" value="NZ_JADOES010000043.1"/>
</dbReference>
<accession>A0A947GR10</accession>
<dbReference type="Proteomes" id="UP000717364">
    <property type="component" value="Unassembled WGS sequence"/>
</dbReference>